<gene>
    <name evidence="1" type="ORF">PVAP13_6KG063700</name>
</gene>
<dbReference type="EMBL" id="CM029047">
    <property type="protein sequence ID" value="KAG2581766.1"/>
    <property type="molecule type" value="Genomic_DNA"/>
</dbReference>
<accession>A0A8T0R920</accession>
<name>A0A8T0R920_PANVG</name>
<sequence>MGLCHSRREGDDYPCRSRRLPVPVRCISRRAACLLPWCFGSCISGDESPSSFAPPPGCTPASELPYSCATEGPHRCRLRALAPHRCSHASLLQDIRCAAIELAAASVLAGRCYRPYLLLFACRLSTQPRFATSRCHQSDHPHPPNASFNCTQWRSQGVLGVLQPPYSHGTHGAPKAPPTFFKHE</sequence>
<comment type="caution">
    <text evidence="1">The sequence shown here is derived from an EMBL/GenBank/DDBJ whole genome shotgun (WGS) entry which is preliminary data.</text>
</comment>
<protein>
    <submittedName>
        <fullName evidence="1">Uncharacterized protein</fullName>
    </submittedName>
</protein>
<evidence type="ECO:0000313" key="2">
    <source>
        <dbReference type="Proteomes" id="UP000823388"/>
    </source>
</evidence>
<proteinExistence type="predicted"/>
<organism evidence="1 2">
    <name type="scientific">Panicum virgatum</name>
    <name type="common">Blackwell switchgrass</name>
    <dbReference type="NCBI Taxonomy" id="38727"/>
    <lineage>
        <taxon>Eukaryota</taxon>
        <taxon>Viridiplantae</taxon>
        <taxon>Streptophyta</taxon>
        <taxon>Embryophyta</taxon>
        <taxon>Tracheophyta</taxon>
        <taxon>Spermatophyta</taxon>
        <taxon>Magnoliopsida</taxon>
        <taxon>Liliopsida</taxon>
        <taxon>Poales</taxon>
        <taxon>Poaceae</taxon>
        <taxon>PACMAD clade</taxon>
        <taxon>Panicoideae</taxon>
        <taxon>Panicodae</taxon>
        <taxon>Paniceae</taxon>
        <taxon>Panicinae</taxon>
        <taxon>Panicum</taxon>
        <taxon>Panicum sect. Hiantes</taxon>
    </lineage>
</organism>
<reference evidence="1" key="1">
    <citation type="submission" date="2020-05" db="EMBL/GenBank/DDBJ databases">
        <title>WGS assembly of Panicum virgatum.</title>
        <authorList>
            <person name="Lovell J.T."/>
            <person name="Jenkins J."/>
            <person name="Shu S."/>
            <person name="Juenger T.E."/>
            <person name="Schmutz J."/>
        </authorList>
    </citation>
    <scope>NUCLEOTIDE SEQUENCE</scope>
    <source>
        <strain evidence="1">AP13</strain>
    </source>
</reference>
<dbReference type="Proteomes" id="UP000823388">
    <property type="component" value="Chromosome 6K"/>
</dbReference>
<dbReference type="AlphaFoldDB" id="A0A8T0R920"/>
<evidence type="ECO:0000313" key="1">
    <source>
        <dbReference type="EMBL" id="KAG2581766.1"/>
    </source>
</evidence>
<keyword evidence="2" id="KW-1185">Reference proteome</keyword>